<evidence type="ECO:0000256" key="6">
    <source>
        <dbReference type="ARBA" id="ARBA00023242"/>
    </source>
</evidence>
<dbReference type="Pfam" id="PF22536">
    <property type="entry name" value="WHD_POLR3C"/>
    <property type="match status" value="1"/>
</dbReference>
<evidence type="ECO:0000313" key="13">
    <source>
        <dbReference type="Proteomes" id="UP000224567"/>
    </source>
</evidence>
<evidence type="ECO:0000256" key="1">
    <source>
        <dbReference type="ARBA" id="ARBA00004123"/>
    </source>
</evidence>
<dbReference type="PANTHER" id="PTHR12949:SF0">
    <property type="entry name" value="DNA-DIRECTED RNA POLYMERASE III SUBUNIT RPC3"/>
    <property type="match status" value="1"/>
</dbReference>
<dbReference type="GO" id="GO:0005666">
    <property type="term" value="C:RNA polymerase III complex"/>
    <property type="evidence" value="ECO:0007669"/>
    <property type="project" value="UniProtKB-UniRule"/>
</dbReference>
<feature type="region of interest" description="Disordered" evidence="8">
    <location>
        <begin position="168"/>
        <end position="189"/>
    </location>
</feature>
<dbReference type="Gene3D" id="1.10.10.10">
    <property type="entry name" value="Winged helix-like DNA-binding domain superfamily/Winged helix DNA-binding domain"/>
    <property type="match status" value="4"/>
</dbReference>
<dbReference type="GO" id="GO:0003697">
    <property type="term" value="F:single-stranded DNA binding"/>
    <property type="evidence" value="ECO:0007669"/>
    <property type="project" value="UniProtKB-UniRule"/>
</dbReference>
<dbReference type="InterPro" id="IPR036388">
    <property type="entry name" value="WH-like_DNA-bd_sf"/>
</dbReference>
<evidence type="ECO:0000259" key="10">
    <source>
        <dbReference type="Pfam" id="PF08221"/>
    </source>
</evidence>
<keyword evidence="6 7" id="KW-0539">Nucleus</keyword>
<evidence type="ECO:0000256" key="2">
    <source>
        <dbReference type="ARBA" id="ARBA00007206"/>
    </source>
</evidence>
<reference evidence="13" key="2">
    <citation type="journal article" date="2017" name="J. Anim. Genet.">
        <title>Multiple reference genome sequences of hot pepper reveal the massive evolution of plant disease resistance genes by retroduplication.</title>
        <authorList>
            <person name="Kim S."/>
            <person name="Park J."/>
            <person name="Yeom S.-I."/>
            <person name="Kim Y.-M."/>
            <person name="Seo E."/>
            <person name="Kim K.-T."/>
            <person name="Kim M.-S."/>
            <person name="Lee J.M."/>
            <person name="Cheong K."/>
            <person name="Shin H.-S."/>
            <person name="Kim S.-B."/>
            <person name="Han K."/>
            <person name="Lee J."/>
            <person name="Park M."/>
            <person name="Lee H.-A."/>
            <person name="Lee H.-Y."/>
            <person name="Lee Y."/>
            <person name="Oh S."/>
            <person name="Lee J.H."/>
            <person name="Choi E."/>
            <person name="Choi E."/>
            <person name="Lee S.E."/>
            <person name="Jeon J."/>
            <person name="Kim H."/>
            <person name="Choi G."/>
            <person name="Song H."/>
            <person name="Lee J."/>
            <person name="Lee S.-C."/>
            <person name="Kwon J.-K."/>
            <person name="Lee H.-Y."/>
            <person name="Koo N."/>
            <person name="Hong Y."/>
            <person name="Kim R.W."/>
            <person name="Kang W.-H."/>
            <person name="Huh J.H."/>
            <person name="Kang B.-C."/>
            <person name="Yang T.-J."/>
            <person name="Lee Y.-H."/>
            <person name="Bennetzen J.L."/>
            <person name="Choi D."/>
        </authorList>
    </citation>
    <scope>NUCLEOTIDE SEQUENCE [LARGE SCALE GENOMIC DNA]</scope>
    <source>
        <strain evidence="13">cv. PBC81</strain>
    </source>
</reference>
<dbReference type="AlphaFoldDB" id="A0A2G2VI24"/>
<keyword evidence="4 7" id="KW-0240">DNA-directed RNA polymerase</keyword>
<evidence type="ECO:0000256" key="4">
    <source>
        <dbReference type="ARBA" id="ARBA00022478"/>
    </source>
</evidence>
<dbReference type="Proteomes" id="UP000224567">
    <property type="component" value="Unassembled WGS sequence"/>
</dbReference>
<sequence length="526" mass="60139">MVSPHGIKLAVYLISSYFGDLNAKVCDCLLRRGTQPLSQIVHFTELSRENVKSCLLVLIHHNCVQAFAVEQKGGFGEAPRVITQYMALFDNIIHKLRFSKFIEIVSEELGKECEEIFEGLLQHGRLSLNQIIDRYKQSSNQGDSSADAARDSFNSLVKARFVERCPAPEPFLKPPSEEETAAKKRGAKSAKIQAQTMEQQALAAAAPMESLRFLVETDTWDDSVEKTDKKTMDVTCGTKRKQDNLESNTELLATDETKVLWRANFEEFIRRLRHKACVANVKVCVNNDAAIVLAAALELSRHSETKLRIDNSVPQSINAIYDEVIKREGGLGMDLERIRASLNELGCEAPLMAIDETYSVDLKSIIEQARVEEVESIVLKRYGKEAYRMFRLLSKADRLLETDKISDTTFVEKKDAVKILCKLWKDDYLEMKKVITQGARQSEFILWKINKQSLWKHVLDEMYHAALNLRLRIANEREQEKEILQMPREKLVGGLSDRYTRLRKIWITLESCLMNLDDALMLFHDF</sequence>
<reference evidence="12 13" key="1">
    <citation type="journal article" date="2017" name="Genome Biol.">
        <title>New reference genome sequences of hot pepper reveal the massive evolution of plant disease-resistance genes by retroduplication.</title>
        <authorList>
            <person name="Kim S."/>
            <person name="Park J."/>
            <person name="Yeom S.I."/>
            <person name="Kim Y.M."/>
            <person name="Seo E."/>
            <person name="Kim K.T."/>
            <person name="Kim M.S."/>
            <person name="Lee J.M."/>
            <person name="Cheong K."/>
            <person name="Shin H.S."/>
            <person name="Kim S.B."/>
            <person name="Han K."/>
            <person name="Lee J."/>
            <person name="Park M."/>
            <person name="Lee H.A."/>
            <person name="Lee H.Y."/>
            <person name="Lee Y."/>
            <person name="Oh S."/>
            <person name="Lee J.H."/>
            <person name="Choi E."/>
            <person name="Choi E."/>
            <person name="Lee S.E."/>
            <person name="Jeon J."/>
            <person name="Kim H."/>
            <person name="Choi G."/>
            <person name="Song H."/>
            <person name="Lee J."/>
            <person name="Lee S.C."/>
            <person name="Kwon J.K."/>
            <person name="Lee H.Y."/>
            <person name="Koo N."/>
            <person name="Hong Y."/>
            <person name="Kim R.W."/>
            <person name="Kang W.H."/>
            <person name="Huh J.H."/>
            <person name="Kang B.C."/>
            <person name="Yang T.J."/>
            <person name="Lee Y.H."/>
            <person name="Bennetzen J.L."/>
            <person name="Choi D."/>
        </authorList>
    </citation>
    <scope>NUCLEOTIDE SEQUENCE [LARGE SCALE GENOMIC DNA]</scope>
    <source>
        <strain evidence="13">cv. PBC81</strain>
    </source>
</reference>
<dbReference type="STRING" id="33114.A0A2G2VI24"/>
<comment type="subcellular location">
    <subcellularLocation>
        <location evidence="1 7">Nucleus</location>
    </subcellularLocation>
</comment>
<dbReference type="FunFam" id="1.10.10.10:FF:000420">
    <property type="entry name" value="RNA polymerase III subunit, putative"/>
    <property type="match status" value="1"/>
</dbReference>
<protein>
    <recommendedName>
        <fullName evidence="3 7">DNA-directed RNA polymerase III subunit RPC3</fullName>
        <shortName evidence="7">RNA polymerase III subunit C3</shortName>
    </recommendedName>
</protein>
<name>A0A2G2VI24_CAPBA</name>
<dbReference type="InterPro" id="IPR039748">
    <property type="entry name" value="RPC3"/>
</dbReference>
<dbReference type="PANTHER" id="PTHR12949">
    <property type="entry name" value="RNA POLYMERASE III DNA DIRECTED -RELATED"/>
    <property type="match status" value="1"/>
</dbReference>
<comment type="similarity">
    <text evidence="2 7">Belongs to the eukaryotic RPC3/POLR3C RNA polymerase subunit family.</text>
</comment>
<evidence type="ECO:0000256" key="3">
    <source>
        <dbReference type="ARBA" id="ARBA00016689"/>
    </source>
</evidence>
<organism evidence="12 13">
    <name type="scientific">Capsicum baccatum</name>
    <name type="common">Peruvian pepper</name>
    <dbReference type="NCBI Taxonomy" id="33114"/>
    <lineage>
        <taxon>Eukaryota</taxon>
        <taxon>Viridiplantae</taxon>
        <taxon>Streptophyta</taxon>
        <taxon>Embryophyta</taxon>
        <taxon>Tracheophyta</taxon>
        <taxon>Spermatophyta</taxon>
        <taxon>Magnoliopsida</taxon>
        <taxon>eudicotyledons</taxon>
        <taxon>Gunneridae</taxon>
        <taxon>Pentapetalae</taxon>
        <taxon>asterids</taxon>
        <taxon>lamiids</taxon>
        <taxon>Solanales</taxon>
        <taxon>Solanaceae</taxon>
        <taxon>Solanoideae</taxon>
        <taxon>Capsiceae</taxon>
        <taxon>Capsicum</taxon>
    </lineage>
</organism>
<evidence type="ECO:0000313" key="12">
    <source>
        <dbReference type="EMBL" id="PHT32624.1"/>
    </source>
</evidence>
<dbReference type="Pfam" id="PF08221">
    <property type="entry name" value="HTH_9"/>
    <property type="match status" value="1"/>
</dbReference>
<evidence type="ECO:0000256" key="7">
    <source>
        <dbReference type="RuleBase" id="RU367076"/>
    </source>
</evidence>
<evidence type="ECO:0000259" key="11">
    <source>
        <dbReference type="Pfam" id="PF22536"/>
    </source>
</evidence>
<feature type="domain" description="RNA polymerase III subunit RPC82-related helix-turn-helix" evidence="10">
    <location>
        <begin position="8"/>
        <end position="68"/>
    </location>
</feature>
<comment type="function">
    <text evidence="7">DNA-dependent RNA polymerase catalyzes the transcription of DNA into RNA using the four ribonucleoside triphosphates as substrates. Specific core component of RNA polymerase III which synthesizes small RNAs, such as 5S rRNA and tRNAs.</text>
</comment>
<dbReference type="OrthoDB" id="272392at2759"/>
<dbReference type="GO" id="GO:0006351">
    <property type="term" value="P:DNA-templated transcription"/>
    <property type="evidence" value="ECO:0007669"/>
    <property type="project" value="InterPro"/>
</dbReference>
<comment type="caution">
    <text evidence="12">The sequence shown here is derived from an EMBL/GenBank/DDBJ whole genome shotgun (WGS) entry which is preliminary data.</text>
</comment>
<dbReference type="InterPro" id="IPR008806">
    <property type="entry name" value="RNA_pol_III_Rpc82_C"/>
</dbReference>
<comment type="subunit">
    <text evidence="7">Component of the RNA polymerase III (Pol III) complex consisting of 17 subunits.</text>
</comment>
<evidence type="ECO:0000256" key="5">
    <source>
        <dbReference type="ARBA" id="ARBA00023163"/>
    </source>
</evidence>
<proteinExistence type="inferred from homology"/>
<dbReference type="InterPro" id="IPR055207">
    <property type="entry name" value="POLR3C_WHD"/>
</dbReference>
<keyword evidence="5 7" id="KW-0804">Transcription</keyword>
<feature type="domain" description="DNA-directed RNA polymerase III subunit RPC3 winged-helix" evidence="11">
    <location>
        <begin position="374"/>
        <end position="447"/>
    </location>
</feature>
<evidence type="ECO:0000259" key="9">
    <source>
        <dbReference type="Pfam" id="PF05645"/>
    </source>
</evidence>
<dbReference type="FunFam" id="1.10.10.10:FF:000218">
    <property type="entry name" value="DNA-directed RNA polymerase III subunit RPC3"/>
    <property type="match status" value="1"/>
</dbReference>
<accession>A0A2G2VI24</accession>
<dbReference type="EMBL" id="MLFT02000012">
    <property type="protein sequence ID" value="PHT32624.1"/>
    <property type="molecule type" value="Genomic_DNA"/>
</dbReference>
<dbReference type="InterPro" id="IPR013197">
    <property type="entry name" value="RNA_pol_III_RPC82-rel_HTH"/>
</dbReference>
<evidence type="ECO:0000256" key="8">
    <source>
        <dbReference type="SAM" id="MobiDB-lite"/>
    </source>
</evidence>
<dbReference type="Pfam" id="PF05645">
    <property type="entry name" value="RNA_pol_Rpc82"/>
    <property type="match status" value="1"/>
</dbReference>
<feature type="domain" description="RNA polymerase III Rpc82 C -terminal" evidence="9">
    <location>
        <begin position="152"/>
        <end position="335"/>
    </location>
</feature>
<keyword evidence="13" id="KW-1185">Reference proteome</keyword>
<gene>
    <name evidence="12" type="ORF">CQW23_28961</name>
</gene>
<dbReference type="FunFam" id="1.10.10.10:FF:000515">
    <property type="entry name" value="DNA-directed RNA polymerase III subunit rpc3"/>
    <property type="match status" value="1"/>
</dbReference>